<reference evidence="3" key="1">
    <citation type="journal article" date="2019" name="Int. J. Syst. Evol. Microbiol.">
        <title>The Global Catalogue of Microorganisms (GCM) 10K type strain sequencing project: providing services to taxonomists for standard genome sequencing and annotation.</title>
        <authorList>
            <consortium name="The Broad Institute Genomics Platform"/>
            <consortium name="The Broad Institute Genome Sequencing Center for Infectious Disease"/>
            <person name="Wu L."/>
            <person name="Ma J."/>
        </authorList>
    </citation>
    <scope>NUCLEOTIDE SEQUENCE [LARGE SCALE GENOMIC DNA]</scope>
    <source>
        <strain evidence="3">JCM 14560</strain>
    </source>
</reference>
<feature type="compositionally biased region" description="Gly residues" evidence="1">
    <location>
        <begin position="63"/>
        <end position="73"/>
    </location>
</feature>
<keyword evidence="3" id="KW-1185">Reference proteome</keyword>
<dbReference type="Proteomes" id="UP001422759">
    <property type="component" value="Unassembled WGS sequence"/>
</dbReference>
<dbReference type="RefSeq" id="WP_344464245.1">
    <property type="nucleotide sequence ID" value="NZ_BAAANT010000012.1"/>
</dbReference>
<dbReference type="Pfam" id="PF14408">
    <property type="entry name" value="Actino_peptide"/>
    <property type="match status" value="1"/>
</dbReference>
<name>A0ABP5L991_9ACTN</name>
<comment type="caution">
    <text evidence="2">The sequence shown here is derived from an EMBL/GenBank/DDBJ whole genome shotgun (WGS) entry which is preliminary data.</text>
</comment>
<protein>
    <recommendedName>
        <fullName evidence="4">ATP-grasp-modified RiPP</fullName>
    </recommendedName>
</protein>
<proteinExistence type="predicted"/>
<evidence type="ECO:0008006" key="4">
    <source>
        <dbReference type="Google" id="ProtNLM"/>
    </source>
</evidence>
<dbReference type="InterPro" id="IPR026496">
    <property type="entry name" value="GRASP_targ"/>
</dbReference>
<gene>
    <name evidence="2" type="ORF">GCM10009760_26120</name>
</gene>
<evidence type="ECO:0000313" key="2">
    <source>
        <dbReference type="EMBL" id="GAA2141688.1"/>
    </source>
</evidence>
<accession>A0ABP5L991</accession>
<dbReference type="EMBL" id="BAAANT010000012">
    <property type="protein sequence ID" value="GAA2141688.1"/>
    <property type="molecule type" value="Genomic_DNA"/>
</dbReference>
<feature type="compositionally biased region" description="Low complexity" evidence="1">
    <location>
        <begin position="52"/>
        <end position="62"/>
    </location>
</feature>
<evidence type="ECO:0000313" key="3">
    <source>
        <dbReference type="Proteomes" id="UP001422759"/>
    </source>
</evidence>
<feature type="region of interest" description="Disordered" evidence="1">
    <location>
        <begin position="46"/>
        <end position="92"/>
    </location>
</feature>
<evidence type="ECO:0000256" key="1">
    <source>
        <dbReference type="SAM" id="MobiDB-lite"/>
    </source>
</evidence>
<dbReference type="NCBIfam" id="TIGR04186">
    <property type="entry name" value="GRASP_targ"/>
    <property type="match status" value="1"/>
</dbReference>
<feature type="region of interest" description="Disordered" evidence="1">
    <location>
        <begin position="1"/>
        <end position="20"/>
    </location>
</feature>
<dbReference type="InterPro" id="IPR025843">
    <property type="entry name" value="Actino_peptide"/>
</dbReference>
<sequence>MTQTPAPWGTTRMGPYVESGPIPALATVIDPETQIAVIVDEHGRTVELGAHGTSTNTSTPTNTGGGDGQGGGQNAPTDMDSMPANDQDQGTG</sequence>
<organism evidence="2 3">
    <name type="scientific">Kitasatospora kazusensis</name>
    <dbReference type="NCBI Taxonomy" id="407974"/>
    <lineage>
        <taxon>Bacteria</taxon>
        <taxon>Bacillati</taxon>
        <taxon>Actinomycetota</taxon>
        <taxon>Actinomycetes</taxon>
        <taxon>Kitasatosporales</taxon>
        <taxon>Streptomycetaceae</taxon>
        <taxon>Kitasatospora</taxon>
    </lineage>
</organism>